<evidence type="ECO:0000313" key="8">
    <source>
        <dbReference type="EMBL" id="KAK9868331.1"/>
    </source>
</evidence>
<feature type="domain" description="Enkurin" evidence="7">
    <location>
        <begin position="143"/>
        <end position="235"/>
    </location>
</feature>
<keyword evidence="4" id="KW-0206">Cytoskeleton</keyword>
<dbReference type="GO" id="GO:0005929">
    <property type="term" value="C:cilium"/>
    <property type="evidence" value="ECO:0007669"/>
    <property type="project" value="UniProtKB-SubCell"/>
</dbReference>
<keyword evidence="9" id="KW-1185">Reference proteome</keyword>
<keyword evidence="5" id="KW-0966">Cell projection</keyword>
<sequence>MSDHSRGARQGLSVFDIPHRQGSHKASHQDSTQLQDILNPVRDVRDSLIRQGIKPVNYAQRNREALRTLSRQRQQAAEQPDLKFANNACHSTSRRHIKPGGRDFVQENIVGAIVARPKHADASNTNALPGSHEVGQVPKYLQARKMELAELHEAKLAAKETSLIPAGMKILPEAERLEMLETLQKSSRDVERQLATLPFRIETPSQIRHKGGLDRRMTELEEAIKLFSQKKVLIQS</sequence>
<dbReference type="InterPro" id="IPR052102">
    <property type="entry name" value="Enkurin_domain-protein"/>
</dbReference>
<comment type="subcellular location">
    <subcellularLocation>
        <location evidence="1">Cell projection</location>
        <location evidence="1">Cilium</location>
    </subcellularLocation>
    <subcellularLocation>
        <location evidence="2">Cytoplasm</location>
        <location evidence="2">Cytoskeleton</location>
    </subcellularLocation>
</comment>
<dbReference type="PROSITE" id="PS51665">
    <property type="entry name" value="ENKURIN"/>
    <property type="match status" value="1"/>
</dbReference>
<name>A0AAW1TER4_9CHLO</name>
<dbReference type="AlphaFoldDB" id="A0AAW1TER4"/>
<comment type="caution">
    <text evidence="8">The sequence shown here is derived from an EMBL/GenBank/DDBJ whole genome shotgun (WGS) entry which is preliminary data.</text>
</comment>
<dbReference type="PANTHER" id="PTHR21490">
    <property type="entry name" value="ENKURIN-RELATED"/>
    <property type="match status" value="1"/>
</dbReference>
<dbReference type="GO" id="GO:0005881">
    <property type="term" value="C:cytoplasmic microtubule"/>
    <property type="evidence" value="ECO:0007669"/>
    <property type="project" value="TreeGrafter"/>
</dbReference>
<feature type="region of interest" description="Disordered" evidence="6">
    <location>
        <begin position="1"/>
        <end position="36"/>
    </location>
</feature>
<reference evidence="8 9" key="1">
    <citation type="journal article" date="2024" name="Nat. Commun.">
        <title>Phylogenomics reveals the evolutionary origins of lichenization in chlorophyte algae.</title>
        <authorList>
            <person name="Puginier C."/>
            <person name="Libourel C."/>
            <person name="Otte J."/>
            <person name="Skaloud P."/>
            <person name="Haon M."/>
            <person name="Grisel S."/>
            <person name="Petersen M."/>
            <person name="Berrin J.G."/>
            <person name="Delaux P.M."/>
            <person name="Dal Grande F."/>
            <person name="Keller J."/>
        </authorList>
    </citation>
    <scope>NUCLEOTIDE SEQUENCE [LARGE SCALE GENOMIC DNA]</scope>
    <source>
        <strain evidence="8 9">SAG 2523</strain>
    </source>
</reference>
<dbReference type="InterPro" id="IPR027012">
    <property type="entry name" value="Enkurin_dom"/>
</dbReference>
<accession>A0AAW1TER4</accession>
<organism evidence="8 9">
    <name type="scientific">Apatococcus fuscideae</name>
    <dbReference type="NCBI Taxonomy" id="2026836"/>
    <lineage>
        <taxon>Eukaryota</taxon>
        <taxon>Viridiplantae</taxon>
        <taxon>Chlorophyta</taxon>
        <taxon>core chlorophytes</taxon>
        <taxon>Trebouxiophyceae</taxon>
        <taxon>Chlorellales</taxon>
        <taxon>Chlorellaceae</taxon>
        <taxon>Apatococcus</taxon>
    </lineage>
</organism>
<dbReference type="PANTHER" id="PTHR21490:SF2">
    <property type="entry name" value="ENKURIN DOMAIN-CONTAINING PROTEIN 1"/>
    <property type="match status" value="1"/>
</dbReference>
<dbReference type="Proteomes" id="UP001485043">
    <property type="component" value="Unassembled WGS sequence"/>
</dbReference>
<protein>
    <recommendedName>
        <fullName evidence="7">Enkurin domain-containing protein</fullName>
    </recommendedName>
</protein>
<evidence type="ECO:0000256" key="5">
    <source>
        <dbReference type="ARBA" id="ARBA00023273"/>
    </source>
</evidence>
<evidence type="ECO:0000256" key="6">
    <source>
        <dbReference type="SAM" id="MobiDB-lite"/>
    </source>
</evidence>
<gene>
    <name evidence="8" type="ORF">WJX84_005285</name>
</gene>
<evidence type="ECO:0000256" key="2">
    <source>
        <dbReference type="ARBA" id="ARBA00004245"/>
    </source>
</evidence>
<keyword evidence="3" id="KW-0963">Cytoplasm</keyword>
<evidence type="ECO:0000256" key="1">
    <source>
        <dbReference type="ARBA" id="ARBA00004138"/>
    </source>
</evidence>
<dbReference type="EMBL" id="JALJOV010000034">
    <property type="protein sequence ID" value="KAK9868331.1"/>
    <property type="molecule type" value="Genomic_DNA"/>
</dbReference>
<evidence type="ECO:0000256" key="3">
    <source>
        <dbReference type="ARBA" id="ARBA00022490"/>
    </source>
</evidence>
<proteinExistence type="predicted"/>
<evidence type="ECO:0000313" key="9">
    <source>
        <dbReference type="Proteomes" id="UP001485043"/>
    </source>
</evidence>
<evidence type="ECO:0000256" key="4">
    <source>
        <dbReference type="ARBA" id="ARBA00023212"/>
    </source>
</evidence>
<dbReference type="Pfam" id="PF13864">
    <property type="entry name" value="Enkurin"/>
    <property type="match status" value="1"/>
</dbReference>
<evidence type="ECO:0000259" key="7">
    <source>
        <dbReference type="PROSITE" id="PS51665"/>
    </source>
</evidence>